<accession>A0ABT7WFT3</accession>
<dbReference type="EMBL" id="JAUDUY010000004">
    <property type="protein sequence ID" value="MDM9631733.1"/>
    <property type="molecule type" value="Genomic_DNA"/>
</dbReference>
<dbReference type="Gene3D" id="3.90.550.10">
    <property type="entry name" value="Spore Coat Polysaccharide Biosynthesis Protein SpsA, Chain A"/>
    <property type="match status" value="1"/>
</dbReference>
<protein>
    <submittedName>
        <fullName evidence="2">Nucleotidyltransferase family protein</fullName>
    </submittedName>
</protein>
<dbReference type="Pfam" id="PF12804">
    <property type="entry name" value="NTP_transf_3"/>
    <property type="match status" value="1"/>
</dbReference>
<dbReference type="InterPro" id="IPR029044">
    <property type="entry name" value="Nucleotide-diphossugar_trans"/>
</dbReference>
<dbReference type="InterPro" id="IPR025877">
    <property type="entry name" value="MobA-like_NTP_Trfase"/>
</dbReference>
<dbReference type="CDD" id="cd04182">
    <property type="entry name" value="GT_2_like_f"/>
    <property type="match status" value="1"/>
</dbReference>
<dbReference type="RefSeq" id="WP_289725097.1">
    <property type="nucleotide sequence ID" value="NZ_JAUDUY010000004.1"/>
</dbReference>
<dbReference type="SUPFAM" id="SSF53448">
    <property type="entry name" value="Nucleotide-diphospho-sugar transferases"/>
    <property type="match status" value="1"/>
</dbReference>
<reference evidence="2" key="1">
    <citation type="submission" date="2023-06" db="EMBL/GenBank/DDBJ databases">
        <title>Robiginitalea aurantiacus sp. nov. and Algoriphagus sediminis sp. nov., isolated from coastal sediment.</title>
        <authorList>
            <person name="Zhou Z.Y."/>
            <person name="An J."/>
            <person name="Jia Y.W."/>
            <person name="Du Z.J."/>
        </authorList>
    </citation>
    <scope>NUCLEOTIDE SEQUENCE</scope>
    <source>
        <strain evidence="2">M39</strain>
    </source>
</reference>
<evidence type="ECO:0000313" key="2">
    <source>
        <dbReference type="EMBL" id="MDM9631733.1"/>
    </source>
</evidence>
<dbReference type="PANTHER" id="PTHR43777">
    <property type="entry name" value="MOLYBDENUM COFACTOR CYTIDYLYLTRANSFERASE"/>
    <property type="match status" value="1"/>
</dbReference>
<evidence type="ECO:0000259" key="1">
    <source>
        <dbReference type="Pfam" id="PF12804"/>
    </source>
</evidence>
<evidence type="ECO:0000313" key="3">
    <source>
        <dbReference type="Proteomes" id="UP001174839"/>
    </source>
</evidence>
<dbReference type="Proteomes" id="UP001174839">
    <property type="component" value="Unassembled WGS sequence"/>
</dbReference>
<gene>
    <name evidence="2" type="ORF">QU605_09640</name>
</gene>
<dbReference type="PANTHER" id="PTHR43777:SF1">
    <property type="entry name" value="MOLYBDENUM COFACTOR CYTIDYLYLTRANSFERASE"/>
    <property type="match status" value="1"/>
</dbReference>
<sequence length="202" mass="22000">MDSIATLVLTAGSSSRMGKPKALLPWGQNTVLRHILQQIQQTGLHNVLLVTGAHHEEIQNALQEESAIICYHPDWDSGMGSSISAGIRAVEQQFEGVNAVLILLVDQPLITAAYLRELMTSHEKDPSIIIASDYGEFAGVPALFPRRFWNDLKGIPSGRGAKGLIARFHEQSVILNPKDVIVDIDTPEAYQKALKIAGISSI</sequence>
<proteinExistence type="predicted"/>
<feature type="domain" description="MobA-like NTP transferase" evidence="1">
    <location>
        <begin position="7"/>
        <end position="167"/>
    </location>
</feature>
<name>A0ABT7WFT3_9FLAO</name>
<keyword evidence="3" id="KW-1185">Reference proteome</keyword>
<comment type="caution">
    <text evidence="2">The sequence shown here is derived from an EMBL/GenBank/DDBJ whole genome shotgun (WGS) entry which is preliminary data.</text>
</comment>
<organism evidence="2 3">
    <name type="scientific">Robiginitalea aurantiaca</name>
    <dbReference type="NCBI Taxonomy" id="3056915"/>
    <lineage>
        <taxon>Bacteria</taxon>
        <taxon>Pseudomonadati</taxon>
        <taxon>Bacteroidota</taxon>
        <taxon>Flavobacteriia</taxon>
        <taxon>Flavobacteriales</taxon>
        <taxon>Flavobacteriaceae</taxon>
        <taxon>Robiginitalea</taxon>
    </lineage>
</organism>